<evidence type="ECO:0000256" key="1">
    <source>
        <dbReference type="SAM" id="MobiDB-lite"/>
    </source>
</evidence>
<sequence length="79" mass="7445">MRIRRILAAGIATAALAGLGLTGAATATAASLTPSQGVPAALTPGECVDGGGTVDWTPNPANPGTGTCRGGTGNGQAVD</sequence>
<organism evidence="3 4">
    <name type="scientific">Streptomyces spiralis</name>
    <dbReference type="NCBI Taxonomy" id="66376"/>
    <lineage>
        <taxon>Bacteria</taxon>
        <taxon>Bacillati</taxon>
        <taxon>Actinomycetota</taxon>
        <taxon>Actinomycetes</taxon>
        <taxon>Kitasatosporales</taxon>
        <taxon>Streptomycetaceae</taxon>
        <taxon>Streptomyces</taxon>
    </lineage>
</organism>
<accession>A0A919AGV8</accession>
<dbReference type="AlphaFoldDB" id="A0A919AGV8"/>
<keyword evidence="4" id="KW-1185">Reference proteome</keyword>
<feature type="compositionally biased region" description="Gly residues" evidence="1">
    <location>
        <begin position="67"/>
        <end position="79"/>
    </location>
</feature>
<keyword evidence="2" id="KW-0732">Signal</keyword>
<evidence type="ECO:0000313" key="4">
    <source>
        <dbReference type="Proteomes" id="UP000641386"/>
    </source>
</evidence>
<dbReference type="EMBL" id="BNBC01000048">
    <property type="protein sequence ID" value="GHF05315.1"/>
    <property type="molecule type" value="Genomic_DNA"/>
</dbReference>
<evidence type="ECO:0000256" key="2">
    <source>
        <dbReference type="SAM" id="SignalP"/>
    </source>
</evidence>
<comment type="caution">
    <text evidence="3">The sequence shown here is derived from an EMBL/GenBank/DDBJ whole genome shotgun (WGS) entry which is preliminary data.</text>
</comment>
<dbReference type="RefSeq" id="WP_189906922.1">
    <property type="nucleotide sequence ID" value="NZ_BNBC01000048.1"/>
</dbReference>
<feature type="region of interest" description="Disordered" evidence="1">
    <location>
        <begin position="49"/>
        <end position="79"/>
    </location>
</feature>
<name>A0A919AGV8_9ACTN</name>
<reference evidence="3" key="1">
    <citation type="journal article" date="2014" name="Int. J. Syst. Evol. Microbiol.">
        <title>Complete genome sequence of Corynebacterium casei LMG S-19264T (=DSM 44701T), isolated from a smear-ripened cheese.</title>
        <authorList>
            <consortium name="US DOE Joint Genome Institute (JGI-PGF)"/>
            <person name="Walter F."/>
            <person name="Albersmeier A."/>
            <person name="Kalinowski J."/>
            <person name="Ruckert C."/>
        </authorList>
    </citation>
    <scope>NUCLEOTIDE SEQUENCE</scope>
    <source>
        <strain evidence="3">JCM 3302</strain>
    </source>
</reference>
<feature type="chain" id="PRO_5037414606" evidence="2">
    <location>
        <begin position="30"/>
        <end position="79"/>
    </location>
</feature>
<feature type="signal peptide" evidence="2">
    <location>
        <begin position="1"/>
        <end position="29"/>
    </location>
</feature>
<evidence type="ECO:0000313" key="3">
    <source>
        <dbReference type="EMBL" id="GHF05315.1"/>
    </source>
</evidence>
<proteinExistence type="predicted"/>
<protein>
    <submittedName>
        <fullName evidence="3">Uncharacterized protein</fullName>
    </submittedName>
</protein>
<gene>
    <name evidence="3" type="ORF">GCM10014715_71820</name>
</gene>
<reference evidence="3" key="2">
    <citation type="submission" date="2020-09" db="EMBL/GenBank/DDBJ databases">
        <authorList>
            <person name="Sun Q."/>
            <person name="Ohkuma M."/>
        </authorList>
    </citation>
    <scope>NUCLEOTIDE SEQUENCE</scope>
    <source>
        <strain evidence="3">JCM 3302</strain>
    </source>
</reference>
<dbReference type="Proteomes" id="UP000641386">
    <property type="component" value="Unassembled WGS sequence"/>
</dbReference>